<keyword evidence="1" id="KW-0472">Membrane</keyword>
<gene>
    <name evidence="2" type="ORF">BJY27_005329</name>
</gene>
<evidence type="ECO:0008006" key="4">
    <source>
        <dbReference type="Google" id="ProtNLM"/>
    </source>
</evidence>
<proteinExistence type="predicted"/>
<sequence>MRRPMVIANVLEMVTYDELTQPERRVWDAFPAGVAVDFRAAPEEDPAEGVGWGSARTVRGEVLRALLLSHPTTAGEVAKVDVRGARISGQLDLRHGDITCPVHLTHCYFDAEPDLYAARLGELHLWRSVLPGLAAVGTQFDSFVALSECRATGMVSFSLARIARTLYLDQLRAESAHAEEQGVAVALNHTVIGDAVVATGMSARGEVRLDGATVTAQVSLSSARLHNPGGMALNAEGLTVGSDLTVRGLYAQGRITLRSARIPGQLDLTEARLSNPDGMALRVSGAVIGEMWLRGAAPIDGIVNLRRTQLQLLYAEPALWPEQVRLGELTYTTLLPHLPAADRLPLLEREEYLPHAYQQLAAAYQRVGDDAATRLVQLAKHRRHRTTLPAYARAWSWAQDITVGYGFRPLRAAAWLGALLLIGTLTYALRNPAPLKPGEAPDLNPLFYTFDLLLPIIDFGQERAYAPHGWSQWLSYALIISGWLLVTTIVAGITRAISRS</sequence>
<keyword evidence="1" id="KW-0812">Transmembrane</keyword>
<feature type="transmembrane region" description="Helical" evidence="1">
    <location>
        <begin position="412"/>
        <end position="429"/>
    </location>
</feature>
<dbReference type="EMBL" id="JACHNG010000001">
    <property type="protein sequence ID" value="MBB4784368.1"/>
    <property type="molecule type" value="Genomic_DNA"/>
</dbReference>
<comment type="caution">
    <text evidence="2">The sequence shown here is derived from an EMBL/GenBank/DDBJ whole genome shotgun (WGS) entry which is preliminary data.</text>
</comment>
<keyword evidence="1" id="KW-1133">Transmembrane helix</keyword>
<evidence type="ECO:0000313" key="3">
    <source>
        <dbReference type="Proteomes" id="UP000530530"/>
    </source>
</evidence>
<dbReference type="Proteomes" id="UP000530530">
    <property type="component" value="Unassembled WGS sequence"/>
</dbReference>
<evidence type="ECO:0000256" key="1">
    <source>
        <dbReference type="SAM" id="Phobius"/>
    </source>
</evidence>
<name>A0ABR6LRZ6_9ACTN</name>
<protein>
    <recommendedName>
        <fullName evidence="4">Membrane-associated oxidoreductase</fullName>
    </recommendedName>
</protein>
<feature type="transmembrane region" description="Helical" evidence="1">
    <location>
        <begin position="473"/>
        <end position="494"/>
    </location>
</feature>
<accession>A0ABR6LRZ6</accession>
<reference evidence="2 3" key="1">
    <citation type="submission" date="2020-08" db="EMBL/GenBank/DDBJ databases">
        <title>Sequencing the genomes of 1000 actinobacteria strains.</title>
        <authorList>
            <person name="Klenk H.-P."/>
        </authorList>
    </citation>
    <scope>NUCLEOTIDE SEQUENCE [LARGE SCALE GENOMIC DNA]</scope>
    <source>
        <strain evidence="2 3">DSM 41530</strain>
    </source>
</reference>
<organism evidence="2 3">
    <name type="scientific">Streptomyces rapamycinicus</name>
    <dbReference type="NCBI Taxonomy" id="1226757"/>
    <lineage>
        <taxon>Bacteria</taxon>
        <taxon>Bacillati</taxon>
        <taxon>Actinomycetota</taxon>
        <taxon>Actinomycetes</taxon>
        <taxon>Kitasatosporales</taxon>
        <taxon>Streptomycetaceae</taxon>
        <taxon>Streptomyces</taxon>
        <taxon>Streptomyces violaceusniger group</taxon>
    </lineage>
</organism>
<evidence type="ECO:0000313" key="2">
    <source>
        <dbReference type="EMBL" id="MBB4784368.1"/>
    </source>
</evidence>
<keyword evidence="3" id="KW-1185">Reference proteome</keyword>